<dbReference type="OrthoDB" id="9780267at2"/>
<dbReference type="Pfam" id="PF04367">
    <property type="entry name" value="DUF502"/>
    <property type="match status" value="1"/>
</dbReference>
<keyword evidence="4" id="KW-1185">Reference proteome</keyword>
<dbReference type="EMBL" id="FOVR01000008">
    <property type="protein sequence ID" value="SFO56703.1"/>
    <property type="molecule type" value="Genomic_DNA"/>
</dbReference>
<feature type="transmembrane region" description="Helical" evidence="2">
    <location>
        <begin position="27"/>
        <end position="49"/>
    </location>
</feature>
<evidence type="ECO:0000313" key="4">
    <source>
        <dbReference type="Proteomes" id="UP000199236"/>
    </source>
</evidence>
<sequence length="278" mass="30975">MTSKNNEEKKGPLDRGRLTFGARVRNYFLTGLVIAAPIGITLYITWAFIGWVDSTVKPYIPHIYNPDNYLPFSVPGVGLVFSFLILTILGFLTANFVGRSLLTFGEVFVGRMPLVRNLYNALKQIFETALSQKGKTFTKAVVIEYPRRDLWALAFVATETTGEVAHRIEEKEKPGDAHQGYISVFLPTTPNPTSGFLLFVPRRDIIMLDMSVEDAAKLVVSAGLVSPEFIAKHAVEEDHEKARKLIDIEVDDEEKAPASKDQLSSLKKVKSKESEPAE</sequence>
<dbReference type="AlphaFoldDB" id="A0A1I5I7Y2"/>
<evidence type="ECO:0000313" key="3">
    <source>
        <dbReference type="EMBL" id="SFO56703.1"/>
    </source>
</evidence>
<dbReference type="RefSeq" id="WP_090073679.1">
    <property type="nucleotide sequence ID" value="NZ_FOVR01000008.1"/>
</dbReference>
<dbReference type="PANTHER" id="PTHR31876:SF26">
    <property type="entry name" value="PROTEIN LIKE COV 2"/>
    <property type="match status" value="1"/>
</dbReference>
<evidence type="ECO:0000256" key="2">
    <source>
        <dbReference type="SAM" id="Phobius"/>
    </source>
</evidence>
<organism evidence="3 4">
    <name type="scientific">Cohaesibacter marisflavi</name>
    <dbReference type="NCBI Taxonomy" id="655353"/>
    <lineage>
        <taxon>Bacteria</taxon>
        <taxon>Pseudomonadati</taxon>
        <taxon>Pseudomonadota</taxon>
        <taxon>Alphaproteobacteria</taxon>
        <taxon>Hyphomicrobiales</taxon>
        <taxon>Cohaesibacteraceae</taxon>
    </lineage>
</organism>
<dbReference type="STRING" id="655353.SAMN04488056_108104"/>
<gene>
    <name evidence="3" type="ORF">SAMN04488056_108104</name>
</gene>
<proteinExistence type="predicted"/>
<evidence type="ECO:0000256" key="1">
    <source>
        <dbReference type="SAM" id="MobiDB-lite"/>
    </source>
</evidence>
<keyword evidence="2" id="KW-0812">Transmembrane</keyword>
<feature type="transmembrane region" description="Helical" evidence="2">
    <location>
        <begin position="69"/>
        <end position="92"/>
    </location>
</feature>
<dbReference type="PANTHER" id="PTHR31876">
    <property type="entry name" value="COV-LIKE PROTEIN 1"/>
    <property type="match status" value="1"/>
</dbReference>
<accession>A0A1I5I7Y2</accession>
<protein>
    <submittedName>
        <fullName evidence="3">Uncharacterized membrane protein</fullName>
    </submittedName>
</protein>
<dbReference type="InterPro" id="IPR007462">
    <property type="entry name" value="COV1-like"/>
</dbReference>
<keyword evidence="2" id="KW-0472">Membrane</keyword>
<reference evidence="3 4" key="1">
    <citation type="submission" date="2016-10" db="EMBL/GenBank/DDBJ databases">
        <authorList>
            <person name="de Groot N.N."/>
        </authorList>
    </citation>
    <scope>NUCLEOTIDE SEQUENCE [LARGE SCALE GENOMIC DNA]</scope>
    <source>
        <strain evidence="3 4">CGMCC 1.9157</strain>
    </source>
</reference>
<keyword evidence="2" id="KW-1133">Transmembrane helix</keyword>
<name>A0A1I5I7Y2_9HYPH</name>
<dbReference type="Proteomes" id="UP000199236">
    <property type="component" value="Unassembled WGS sequence"/>
</dbReference>
<feature type="region of interest" description="Disordered" evidence="1">
    <location>
        <begin position="253"/>
        <end position="278"/>
    </location>
</feature>